<comment type="similarity">
    <text evidence="3">Belongs to the peptidase M67A family. CSN5 subfamily.</text>
</comment>
<dbReference type="OrthoDB" id="10266268at2759"/>
<dbReference type="SMART" id="SM00232">
    <property type="entry name" value="JAB_MPN"/>
    <property type="match status" value="1"/>
</dbReference>
<dbReference type="AlphaFoldDB" id="A0A8S1R3X2"/>
<dbReference type="InterPro" id="IPR037518">
    <property type="entry name" value="MPN"/>
</dbReference>
<dbReference type="FunFam" id="3.40.140.10:FF:000203">
    <property type="entry name" value="COP9 signalosome complex subunit 5"/>
    <property type="match status" value="1"/>
</dbReference>
<evidence type="ECO:0000256" key="9">
    <source>
        <dbReference type="ARBA" id="ARBA00022801"/>
    </source>
</evidence>
<feature type="domain" description="MPN" evidence="13">
    <location>
        <begin position="50"/>
        <end position="187"/>
    </location>
</feature>
<keyword evidence="11" id="KW-0482">Metalloprotease</keyword>
<evidence type="ECO:0000256" key="8">
    <source>
        <dbReference type="ARBA" id="ARBA00022790"/>
    </source>
</evidence>
<evidence type="ECO:0000256" key="3">
    <source>
        <dbReference type="ARBA" id="ARBA00006008"/>
    </source>
</evidence>
<dbReference type="GO" id="GO:0006508">
    <property type="term" value="P:proteolysis"/>
    <property type="evidence" value="ECO:0007669"/>
    <property type="project" value="UniProtKB-KW"/>
</dbReference>
<dbReference type="GO" id="GO:0008237">
    <property type="term" value="F:metallopeptidase activity"/>
    <property type="evidence" value="ECO:0007669"/>
    <property type="project" value="UniProtKB-KW"/>
</dbReference>
<dbReference type="Proteomes" id="UP000692954">
    <property type="component" value="Unassembled WGS sequence"/>
</dbReference>
<dbReference type="Pfam" id="PF01398">
    <property type="entry name" value="JAB"/>
    <property type="match status" value="1"/>
</dbReference>
<keyword evidence="9" id="KW-0378">Hydrolase</keyword>
<evidence type="ECO:0000256" key="1">
    <source>
        <dbReference type="ARBA" id="ARBA00004123"/>
    </source>
</evidence>
<comment type="subcellular location">
    <subcellularLocation>
        <location evidence="2">Cytoplasm</location>
    </subcellularLocation>
    <subcellularLocation>
        <location evidence="1">Nucleus</location>
    </subcellularLocation>
</comment>
<dbReference type="PROSITE" id="PS50249">
    <property type="entry name" value="MPN"/>
    <property type="match status" value="1"/>
</dbReference>
<dbReference type="InterPro" id="IPR050242">
    <property type="entry name" value="JAMM_MPN+_peptidase_M67A"/>
</dbReference>
<protein>
    <recommendedName>
        <fullName evidence="4">COP9 signalosome complex subunit 5</fullName>
    </recommendedName>
</protein>
<organism evidence="14 15">
    <name type="scientific">Paramecium sonneborni</name>
    <dbReference type="NCBI Taxonomy" id="65129"/>
    <lineage>
        <taxon>Eukaryota</taxon>
        <taxon>Sar</taxon>
        <taxon>Alveolata</taxon>
        <taxon>Ciliophora</taxon>
        <taxon>Intramacronucleata</taxon>
        <taxon>Oligohymenophorea</taxon>
        <taxon>Peniculida</taxon>
        <taxon>Parameciidae</taxon>
        <taxon>Paramecium</taxon>
    </lineage>
</organism>
<evidence type="ECO:0000259" key="13">
    <source>
        <dbReference type="PROSITE" id="PS50249"/>
    </source>
</evidence>
<evidence type="ECO:0000256" key="12">
    <source>
        <dbReference type="ARBA" id="ARBA00023242"/>
    </source>
</evidence>
<keyword evidence="15" id="KW-1185">Reference proteome</keyword>
<sequence>MQQEQPDYQQFVERNNILPDDSIYHFNQEEHNDFIDKKPWDSSPNYFKKCKISIAAVIKMLIHACLGKNNEVMGLMQGRCHQETFIIYDVIYLNAEASEVNVTLTPEAMGEYIQMIEMLETVGRVHPTVGWYHSHPSYGCWLSGTDVQNQRMQQQGYGAFVAVVIDPIRTMTNQKVDIGAFRVYPDGYRPQKNIQDDTTGIPTQKIKDFGAYHDKYYSLDIEIFSNSIDSKIVQGLWERYWGVRLSQSVLEDNQLYLRQCLCDLKDKCFIKYDQPYQGSGQQNNEKQQIKEAQKFSVELAGALLSETVKQILFQ</sequence>
<evidence type="ECO:0000256" key="5">
    <source>
        <dbReference type="ARBA" id="ARBA00022490"/>
    </source>
</evidence>
<evidence type="ECO:0000256" key="10">
    <source>
        <dbReference type="ARBA" id="ARBA00022833"/>
    </source>
</evidence>
<keyword evidence="12" id="KW-0539">Nucleus</keyword>
<comment type="caution">
    <text evidence="14">The sequence shown here is derived from an EMBL/GenBank/DDBJ whole genome shotgun (WGS) entry which is preliminary data.</text>
</comment>
<dbReference type="InterPro" id="IPR000555">
    <property type="entry name" value="JAMM/MPN+_dom"/>
</dbReference>
<evidence type="ECO:0000313" key="15">
    <source>
        <dbReference type="Proteomes" id="UP000692954"/>
    </source>
</evidence>
<evidence type="ECO:0000256" key="7">
    <source>
        <dbReference type="ARBA" id="ARBA00022723"/>
    </source>
</evidence>
<evidence type="ECO:0000313" key="14">
    <source>
        <dbReference type="EMBL" id="CAD8122053.1"/>
    </source>
</evidence>
<name>A0A8S1R3X2_9CILI</name>
<dbReference type="GO" id="GO:0005737">
    <property type="term" value="C:cytoplasm"/>
    <property type="evidence" value="ECO:0007669"/>
    <property type="project" value="UniProtKB-SubCell"/>
</dbReference>
<dbReference type="GO" id="GO:0008180">
    <property type="term" value="C:COP9 signalosome"/>
    <property type="evidence" value="ECO:0007669"/>
    <property type="project" value="UniProtKB-KW"/>
</dbReference>
<keyword evidence="5" id="KW-0963">Cytoplasm</keyword>
<evidence type="ECO:0000256" key="4">
    <source>
        <dbReference type="ARBA" id="ARBA00014880"/>
    </source>
</evidence>
<keyword evidence="8" id="KW-0736">Signalosome</keyword>
<proteinExistence type="inferred from homology"/>
<keyword evidence="7" id="KW-0479">Metal-binding</keyword>
<evidence type="ECO:0000256" key="11">
    <source>
        <dbReference type="ARBA" id="ARBA00023049"/>
    </source>
</evidence>
<dbReference type="PANTHER" id="PTHR10410">
    <property type="entry name" value="EUKARYOTIC TRANSLATION INITIATION FACTOR 3 -RELATED"/>
    <property type="match status" value="1"/>
</dbReference>
<reference evidence="14" key="1">
    <citation type="submission" date="2021-01" db="EMBL/GenBank/DDBJ databases">
        <authorList>
            <consortium name="Genoscope - CEA"/>
            <person name="William W."/>
        </authorList>
    </citation>
    <scope>NUCLEOTIDE SEQUENCE</scope>
</reference>
<evidence type="ECO:0000256" key="2">
    <source>
        <dbReference type="ARBA" id="ARBA00004496"/>
    </source>
</evidence>
<dbReference type="EMBL" id="CAJJDN010000136">
    <property type="protein sequence ID" value="CAD8122053.1"/>
    <property type="molecule type" value="Genomic_DNA"/>
</dbReference>
<keyword evidence="6" id="KW-0645">Protease</keyword>
<gene>
    <name evidence="14" type="ORF">PSON_ATCC_30995.1.T1360042</name>
</gene>
<evidence type="ECO:0000256" key="6">
    <source>
        <dbReference type="ARBA" id="ARBA00022670"/>
    </source>
</evidence>
<dbReference type="CDD" id="cd08069">
    <property type="entry name" value="MPN_RPN11_CSN5"/>
    <property type="match status" value="1"/>
</dbReference>
<accession>A0A8S1R3X2</accession>
<keyword evidence="10" id="KW-0862">Zinc</keyword>
<dbReference type="GO" id="GO:0046872">
    <property type="term" value="F:metal ion binding"/>
    <property type="evidence" value="ECO:0007669"/>
    <property type="project" value="UniProtKB-KW"/>
</dbReference>